<comment type="caution">
    <text evidence="1">The sequence shown here is derived from an EMBL/GenBank/DDBJ whole genome shotgun (WGS) entry which is preliminary data.</text>
</comment>
<dbReference type="EMBL" id="JASSZA010000015">
    <property type="protein sequence ID" value="KAK2092447.1"/>
    <property type="molecule type" value="Genomic_DNA"/>
</dbReference>
<gene>
    <name evidence="1" type="ORF">P7K49_028975</name>
</gene>
<accession>A0ABQ9U5V5</accession>
<name>A0ABQ9U5V5_SAGOE</name>
<proteinExistence type="predicted"/>
<sequence length="65" mass="7346">GDDSVAPAAAFRAWAIMSPFRRDAADFTVWEKQRKEIDIGCACSSFPLPARWLLAGLCLAVWFWR</sequence>
<dbReference type="Proteomes" id="UP001266305">
    <property type="component" value="Unassembled WGS sequence"/>
</dbReference>
<evidence type="ECO:0000313" key="1">
    <source>
        <dbReference type="EMBL" id="KAK2092447.1"/>
    </source>
</evidence>
<feature type="non-terminal residue" evidence="1">
    <location>
        <position position="65"/>
    </location>
</feature>
<organism evidence="1 2">
    <name type="scientific">Saguinus oedipus</name>
    <name type="common">Cotton-top tamarin</name>
    <name type="synonym">Oedipomidas oedipus</name>
    <dbReference type="NCBI Taxonomy" id="9490"/>
    <lineage>
        <taxon>Eukaryota</taxon>
        <taxon>Metazoa</taxon>
        <taxon>Chordata</taxon>
        <taxon>Craniata</taxon>
        <taxon>Vertebrata</taxon>
        <taxon>Euteleostomi</taxon>
        <taxon>Mammalia</taxon>
        <taxon>Eutheria</taxon>
        <taxon>Euarchontoglires</taxon>
        <taxon>Primates</taxon>
        <taxon>Haplorrhini</taxon>
        <taxon>Platyrrhini</taxon>
        <taxon>Cebidae</taxon>
        <taxon>Callitrichinae</taxon>
        <taxon>Saguinus</taxon>
    </lineage>
</organism>
<evidence type="ECO:0000313" key="2">
    <source>
        <dbReference type="Proteomes" id="UP001266305"/>
    </source>
</evidence>
<reference evidence="1 2" key="1">
    <citation type="submission" date="2023-05" db="EMBL/GenBank/DDBJ databases">
        <title>B98-5 Cell Line De Novo Hybrid Assembly: An Optical Mapping Approach.</title>
        <authorList>
            <person name="Kananen K."/>
            <person name="Auerbach J.A."/>
            <person name="Kautto E."/>
            <person name="Blachly J.S."/>
        </authorList>
    </citation>
    <scope>NUCLEOTIDE SEQUENCE [LARGE SCALE GENOMIC DNA]</scope>
    <source>
        <strain evidence="1">B95-8</strain>
        <tissue evidence="1">Cell line</tissue>
    </source>
</reference>
<keyword evidence="2" id="KW-1185">Reference proteome</keyword>
<feature type="non-terminal residue" evidence="1">
    <location>
        <position position="1"/>
    </location>
</feature>
<protein>
    <submittedName>
        <fullName evidence="1">Uncharacterized protein</fullName>
    </submittedName>
</protein>